<protein>
    <submittedName>
        <fullName evidence="1">Uncharacterized protein</fullName>
    </submittedName>
</protein>
<dbReference type="Proteomes" id="UP000183208">
    <property type="component" value="Unassembled WGS sequence"/>
</dbReference>
<name>A0A1H5JGI0_9BRAD</name>
<evidence type="ECO:0000313" key="3">
    <source>
        <dbReference type="Proteomes" id="UP000183208"/>
    </source>
</evidence>
<evidence type="ECO:0000313" key="1">
    <source>
        <dbReference type="EMBL" id="SEE51544.1"/>
    </source>
</evidence>
<reference evidence="1 3" key="1">
    <citation type="submission" date="2016-10" db="EMBL/GenBank/DDBJ databases">
        <authorList>
            <person name="de Groot N.N."/>
        </authorList>
    </citation>
    <scope>NUCLEOTIDE SEQUENCE [LARGE SCALE GENOMIC DNA]</scope>
    <source>
        <strain evidence="1 3">GAS522</strain>
    </source>
</reference>
<gene>
    <name evidence="1" type="ORF">SAMN05444171_7812</name>
    <name evidence="2" type="ORF">SAMN05444171_7879</name>
</gene>
<dbReference type="EMBL" id="FNTI01000001">
    <property type="protein sequence ID" value="SEE53071.1"/>
    <property type="molecule type" value="Genomic_DNA"/>
</dbReference>
<evidence type="ECO:0000313" key="2">
    <source>
        <dbReference type="EMBL" id="SEE53071.1"/>
    </source>
</evidence>
<dbReference type="EMBL" id="FNTI01000001">
    <property type="protein sequence ID" value="SEE51544.1"/>
    <property type="molecule type" value="Genomic_DNA"/>
</dbReference>
<dbReference type="AlphaFoldDB" id="A0A1H5JGI0"/>
<organism evidence="1 3">
    <name type="scientific">Bradyrhizobium lablabi</name>
    <dbReference type="NCBI Taxonomy" id="722472"/>
    <lineage>
        <taxon>Bacteria</taxon>
        <taxon>Pseudomonadati</taxon>
        <taxon>Pseudomonadota</taxon>
        <taxon>Alphaproteobacteria</taxon>
        <taxon>Hyphomicrobiales</taxon>
        <taxon>Nitrobacteraceae</taxon>
        <taxon>Bradyrhizobium</taxon>
    </lineage>
</organism>
<proteinExistence type="predicted"/>
<sequence length="38" mass="4193">MSFIYIATGFVVGVAALALLLMWVNAEDLASRKRSIKH</sequence>
<accession>A0A1H5JGI0</accession>